<keyword evidence="3" id="KW-1185">Reference proteome</keyword>
<feature type="compositionally biased region" description="Basic residues" evidence="1">
    <location>
        <begin position="1"/>
        <end position="12"/>
    </location>
</feature>
<proteinExistence type="predicted"/>
<evidence type="ECO:0000313" key="3">
    <source>
        <dbReference type="Proteomes" id="UP000321805"/>
    </source>
</evidence>
<protein>
    <submittedName>
        <fullName evidence="2">MoaD/ThiS family protein</fullName>
    </submittedName>
</protein>
<reference evidence="2 3" key="1">
    <citation type="journal article" date="2018" name="J. Microbiol.">
        <title>Baekduia soli gen. nov., sp. nov., a novel bacterium isolated from the soil of Baekdu Mountain and proposal of a novel family name, Baekduiaceae fam. nov.</title>
        <authorList>
            <person name="An D.S."/>
            <person name="Siddiqi M.Z."/>
            <person name="Kim K.H."/>
            <person name="Yu H.S."/>
            <person name="Im W.T."/>
        </authorList>
    </citation>
    <scope>NUCLEOTIDE SEQUENCE [LARGE SCALE GENOMIC DNA]</scope>
    <source>
        <strain evidence="2 3">BR7-21</strain>
    </source>
</reference>
<dbReference type="InterPro" id="IPR003749">
    <property type="entry name" value="ThiS/MoaD-like"/>
</dbReference>
<dbReference type="SUPFAM" id="SSF54285">
    <property type="entry name" value="MoaD/ThiS"/>
    <property type="match status" value="1"/>
</dbReference>
<feature type="compositionally biased region" description="Basic and acidic residues" evidence="1">
    <location>
        <begin position="78"/>
        <end position="91"/>
    </location>
</feature>
<dbReference type="EMBL" id="CP042430">
    <property type="protein sequence ID" value="QEC48317.1"/>
    <property type="molecule type" value="Genomic_DNA"/>
</dbReference>
<evidence type="ECO:0000256" key="1">
    <source>
        <dbReference type="SAM" id="MobiDB-lite"/>
    </source>
</evidence>
<organism evidence="2 3">
    <name type="scientific">Baekduia soli</name>
    <dbReference type="NCBI Taxonomy" id="496014"/>
    <lineage>
        <taxon>Bacteria</taxon>
        <taxon>Bacillati</taxon>
        <taxon>Actinomycetota</taxon>
        <taxon>Thermoleophilia</taxon>
        <taxon>Solirubrobacterales</taxon>
        <taxon>Baekduiaceae</taxon>
        <taxon>Baekduia</taxon>
    </lineage>
</organism>
<dbReference type="InterPro" id="IPR016155">
    <property type="entry name" value="Mopterin_synth/thiamin_S_b"/>
</dbReference>
<evidence type="ECO:0000313" key="2">
    <source>
        <dbReference type="EMBL" id="QEC48317.1"/>
    </source>
</evidence>
<dbReference type="AlphaFoldDB" id="A0A5B8U5Q3"/>
<dbReference type="Proteomes" id="UP000321805">
    <property type="component" value="Chromosome"/>
</dbReference>
<name>A0A5B8U5Q3_9ACTN</name>
<feature type="region of interest" description="Disordered" evidence="1">
    <location>
        <begin position="1"/>
        <end position="39"/>
    </location>
</feature>
<dbReference type="InterPro" id="IPR012675">
    <property type="entry name" value="Beta-grasp_dom_sf"/>
</dbReference>
<gene>
    <name evidence="2" type="ORF">FSW04_12570</name>
</gene>
<dbReference type="Pfam" id="PF02597">
    <property type="entry name" value="ThiS"/>
    <property type="match status" value="1"/>
</dbReference>
<feature type="region of interest" description="Disordered" evidence="1">
    <location>
        <begin position="55"/>
        <end position="96"/>
    </location>
</feature>
<dbReference type="Gene3D" id="3.10.20.30">
    <property type="match status" value="1"/>
</dbReference>
<accession>A0A5B8U5Q3</accession>
<feature type="compositionally biased region" description="Low complexity" evidence="1">
    <location>
        <begin position="23"/>
        <end position="39"/>
    </location>
</feature>
<sequence length="177" mass="18015">MVRAAPRRRAGRRAGSTVRGLQRPVASSAAAGPRGAPAAGSETILGIVWEMPESGRGRSARLQREELDVVGRSQRRGPGVDRGRPTADDARMQPAGSDAGVTVEVRLGPRLGPGRRTVALRAGATVADLVAVLAPDLGVAAARLDGVAVAVDGEVVGRGRALRDGETLALVLPVAGG</sequence>
<dbReference type="KEGG" id="bsol:FSW04_12570"/>